<evidence type="ECO:0000256" key="4">
    <source>
        <dbReference type="ARBA" id="ARBA00023128"/>
    </source>
</evidence>
<keyword evidence="4" id="KW-0496">Mitochondrion</keyword>
<evidence type="ECO:0000313" key="9">
    <source>
        <dbReference type="Proteomes" id="UP000033140"/>
    </source>
</evidence>
<dbReference type="InterPro" id="IPR059242">
    <property type="entry name" value="mS23_dom"/>
</dbReference>
<evidence type="ECO:0000256" key="5">
    <source>
        <dbReference type="ARBA" id="ARBA00023274"/>
    </source>
</evidence>
<comment type="subcellular location">
    <subcellularLocation>
        <location evidence="1">Mitochondrion</location>
    </subcellularLocation>
</comment>
<dbReference type="EMBL" id="BACD03000034">
    <property type="protein sequence ID" value="GAO50573.1"/>
    <property type="molecule type" value="Genomic_DNA"/>
</dbReference>
<comment type="caution">
    <text evidence="8">The sequence shown here is derived from an EMBL/GenBank/DDBJ whole genome shotgun (WGS) entry which is preliminary data.</text>
</comment>
<dbReference type="Proteomes" id="UP000033140">
    <property type="component" value="Unassembled WGS sequence"/>
</dbReference>
<comment type="similarity">
    <text evidence="2">Belongs to the mitochondrion-specific ribosomal protein mS23 family.</text>
</comment>
<reference evidence="8 9" key="2">
    <citation type="journal article" date="2014" name="J. Gen. Appl. Microbiol.">
        <title>The early diverging ascomycetous budding yeast Saitoella complicata has three histone deacetylases belonging to the Clr6, Hos2, and Rpd3 lineages.</title>
        <authorList>
            <person name="Nishida H."/>
            <person name="Matsumoto T."/>
            <person name="Kondo S."/>
            <person name="Hamamoto M."/>
            <person name="Yoshikawa H."/>
        </authorList>
    </citation>
    <scope>NUCLEOTIDE SEQUENCE [LARGE SCALE GENOMIC DNA]</scope>
    <source>
        <strain evidence="8 9">NRRL Y-17804</strain>
    </source>
</reference>
<evidence type="ECO:0000256" key="2">
    <source>
        <dbReference type="ARBA" id="ARBA00009864"/>
    </source>
</evidence>
<dbReference type="GO" id="GO:0003735">
    <property type="term" value="F:structural constituent of ribosome"/>
    <property type="evidence" value="ECO:0007669"/>
    <property type="project" value="InterPro"/>
</dbReference>
<dbReference type="Pfam" id="PF13741">
    <property type="entry name" value="MRP-S25"/>
    <property type="match status" value="1"/>
</dbReference>
<proteinExistence type="inferred from homology"/>
<keyword evidence="9" id="KW-1185">Reference proteome</keyword>
<dbReference type="CDD" id="cd23701">
    <property type="entry name" value="At1g26750"/>
    <property type="match status" value="1"/>
</dbReference>
<dbReference type="GO" id="GO:0005763">
    <property type="term" value="C:mitochondrial small ribosomal subunit"/>
    <property type="evidence" value="ECO:0007669"/>
    <property type="project" value="InterPro"/>
</dbReference>
<keyword evidence="5" id="KW-0687">Ribonucleoprotein</keyword>
<dbReference type="STRING" id="698492.A0A0E9NL95"/>
<dbReference type="PANTHER" id="PTHR37799">
    <property type="entry name" value="37S RIBOSOMAL PROTEIN S25, MITOCHONDRIAL"/>
    <property type="match status" value="1"/>
</dbReference>
<reference evidence="8 9" key="1">
    <citation type="journal article" date="2011" name="J. Gen. Appl. Microbiol.">
        <title>Draft genome sequencing of the enigmatic yeast Saitoella complicata.</title>
        <authorList>
            <person name="Nishida H."/>
            <person name="Hamamoto M."/>
            <person name="Sugiyama J."/>
        </authorList>
    </citation>
    <scope>NUCLEOTIDE SEQUENCE [LARGE SCALE GENOMIC DNA]</scope>
    <source>
        <strain evidence="8 9">NRRL Y-17804</strain>
    </source>
</reference>
<dbReference type="PANTHER" id="PTHR37799:SF1">
    <property type="entry name" value="SMALL RIBOSOMAL SUBUNIT PROTEIN MS23"/>
    <property type="match status" value="1"/>
</dbReference>
<evidence type="ECO:0000256" key="7">
    <source>
        <dbReference type="ARBA" id="ARBA00035421"/>
    </source>
</evidence>
<protein>
    <recommendedName>
        <fullName evidence="6">Small ribosomal subunit protein mS23</fullName>
    </recommendedName>
    <alternativeName>
        <fullName evidence="7">37S ribosomal protein S25, mitochondrial</fullName>
    </alternativeName>
</protein>
<gene>
    <name evidence="8" type="ORF">G7K_4697-t1</name>
</gene>
<reference evidence="8 9" key="3">
    <citation type="journal article" date="2015" name="Genome Announc.">
        <title>Draft Genome Sequence of the Archiascomycetous Yeast Saitoella complicata.</title>
        <authorList>
            <person name="Yamauchi K."/>
            <person name="Kondo S."/>
            <person name="Hamamoto M."/>
            <person name="Takahashi Y."/>
            <person name="Ogura Y."/>
            <person name="Hayashi T."/>
            <person name="Nishida H."/>
        </authorList>
    </citation>
    <scope>NUCLEOTIDE SEQUENCE [LARGE SCALE GENOMIC DNA]</scope>
    <source>
        <strain evidence="8 9">NRRL Y-17804</strain>
    </source>
</reference>
<accession>A0A0E9NL95</accession>
<name>A0A0E9NL95_SAICN</name>
<sequence length="281" mass="32265">MKKTPAVRAWTGMKNTCRPRKSKVPGTLQAYTKLGEYRNPHTKLLQEGRSPTVMPRDYRALRVHQKASDLLAGKQLKIEPAWYRPILHRPPSTNIVMQKRNPRKIDYPEDNLRAEFYKEHPWELARPRVITENDGRDYDKYDWSMLEQPGKPLDGESVVQHQLWLMRKAGMSKQNAYLQACFQFYKLRARSEVLQRIAREENLHNGCGTIWNKSVLERAYEKEGKVVQDWLEKATARTREGMTRQGTAGGVQAWADELLQEEEAPAAEVAVEGAPAPATAA</sequence>
<dbReference type="InterPro" id="IPR016939">
    <property type="entry name" value="Ribosomal_mS23_fun"/>
</dbReference>
<evidence type="ECO:0000256" key="3">
    <source>
        <dbReference type="ARBA" id="ARBA00022980"/>
    </source>
</evidence>
<dbReference type="AlphaFoldDB" id="A0A0E9NL95"/>
<evidence type="ECO:0000256" key="6">
    <source>
        <dbReference type="ARBA" id="ARBA00035137"/>
    </source>
</evidence>
<keyword evidence="3" id="KW-0689">Ribosomal protein</keyword>
<evidence type="ECO:0000256" key="1">
    <source>
        <dbReference type="ARBA" id="ARBA00004173"/>
    </source>
</evidence>
<organism evidence="8 9">
    <name type="scientific">Saitoella complicata (strain BCRC 22490 / CBS 7301 / JCM 7358 / NBRC 10748 / NRRL Y-17804)</name>
    <dbReference type="NCBI Taxonomy" id="698492"/>
    <lineage>
        <taxon>Eukaryota</taxon>
        <taxon>Fungi</taxon>
        <taxon>Dikarya</taxon>
        <taxon>Ascomycota</taxon>
        <taxon>Taphrinomycotina</taxon>
        <taxon>Taphrinomycotina incertae sedis</taxon>
        <taxon>Saitoella</taxon>
    </lineage>
</organism>
<evidence type="ECO:0000313" key="8">
    <source>
        <dbReference type="EMBL" id="GAO50573.1"/>
    </source>
</evidence>